<protein>
    <submittedName>
        <fullName evidence="2">GNAT family N-acetyltransferase</fullName>
    </submittedName>
</protein>
<gene>
    <name evidence="2" type="ORF">BSK65_18695</name>
</gene>
<feature type="domain" description="N-acetyltransferase" evidence="1">
    <location>
        <begin position="13"/>
        <end position="175"/>
    </location>
</feature>
<dbReference type="CDD" id="cd04301">
    <property type="entry name" value="NAT_SF"/>
    <property type="match status" value="1"/>
</dbReference>
<sequence>MVTIVQMILSDSYKIRDIDRSETIELTYKLKKGVLEEIKSPHECSRWKEDIYIEIISRYEYELSNGGTAFGAFDGDKLVGFGVLAHKFRGYDNDRLQIDLMYVTREYRRRGIGSLIMESLSTVAIEKEAKYLYISSTETESAVKFYTSHGSAITSEIDSELFEKEPNDIHMLKKL</sequence>
<organism evidence="2 3">
    <name type="scientific">Paenibacillus odorifer</name>
    <dbReference type="NCBI Taxonomy" id="189426"/>
    <lineage>
        <taxon>Bacteria</taxon>
        <taxon>Bacillati</taxon>
        <taxon>Bacillota</taxon>
        <taxon>Bacilli</taxon>
        <taxon>Bacillales</taxon>
        <taxon>Paenibacillaceae</taxon>
        <taxon>Paenibacillus</taxon>
    </lineage>
</organism>
<evidence type="ECO:0000313" key="3">
    <source>
        <dbReference type="Proteomes" id="UP000187425"/>
    </source>
</evidence>
<dbReference type="Gene3D" id="3.40.630.30">
    <property type="match status" value="1"/>
</dbReference>
<dbReference type="EMBL" id="MPTW01000010">
    <property type="protein sequence ID" value="OME68143.1"/>
    <property type="molecule type" value="Genomic_DNA"/>
</dbReference>
<evidence type="ECO:0000313" key="2">
    <source>
        <dbReference type="EMBL" id="OME68143.1"/>
    </source>
</evidence>
<dbReference type="SUPFAM" id="SSF55729">
    <property type="entry name" value="Acyl-CoA N-acyltransferases (Nat)"/>
    <property type="match status" value="1"/>
</dbReference>
<dbReference type="GO" id="GO:0016747">
    <property type="term" value="F:acyltransferase activity, transferring groups other than amino-acyl groups"/>
    <property type="evidence" value="ECO:0007669"/>
    <property type="project" value="InterPro"/>
</dbReference>
<reference evidence="2 3" key="1">
    <citation type="submission" date="2016-11" db="EMBL/GenBank/DDBJ databases">
        <title>Paenibacillus species isolates.</title>
        <authorList>
            <person name="Beno S.M."/>
        </authorList>
    </citation>
    <scope>NUCLEOTIDE SEQUENCE [LARGE SCALE GENOMIC DNA]</scope>
    <source>
        <strain evidence="2 3">FSL H7-0443</strain>
    </source>
</reference>
<keyword evidence="2" id="KW-0808">Transferase</keyword>
<dbReference type="InterPro" id="IPR016181">
    <property type="entry name" value="Acyl_CoA_acyltransferase"/>
</dbReference>
<accession>A0A1R0ZEC9</accession>
<name>A0A1R0ZEC9_9BACL</name>
<dbReference type="Pfam" id="PF00583">
    <property type="entry name" value="Acetyltransf_1"/>
    <property type="match status" value="1"/>
</dbReference>
<dbReference type="Proteomes" id="UP000187425">
    <property type="component" value="Unassembled WGS sequence"/>
</dbReference>
<evidence type="ECO:0000259" key="1">
    <source>
        <dbReference type="PROSITE" id="PS51186"/>
    </source>
</evidence>
<dbReference type="AlphaFoldDB" id="A0A1R0ZEC9"/>
<proteinExistence type="predicted"/>
<dbReference type="RefSeq" id="WP_076285450.1">
    <property type="nucleotide sequence ID" value="NZ_MPTW01000010.1"/>
</dbReference>
<dbReference type="PROSITE" id="PS51186">
    <property type="entry name" value="GNAT"/>
    <property type="match status" value="1"/>
</dbReference>
<comment type="caution">
    <text evidence="2">The sequence shown here is derived from an EMBL/GenBank/DDBJ whole genome shotgun (WGS) entry which is preliminary data.</text>
</comment>
<dbReference type="InterPro" id="IPR000182">
    <property type="entry name" value="GNAT_dom"/>
</dbReference>
<dbReference type="OrthoDB" id="8116556at2"/>